<dbReference type="EMBL" id="LR134356">
    <property type="protein sequence ID" value="VEG51894.1"/>
    <property type="molecule type" value="Genomic_DNA"/>
</dbReference>
<dbReference type="InterPro" id="IPR018712">
    <property type="entry name" value="Tle1-like_cat"/>
</dbReference>
<proteinExistence type="predicted"/>
<evidence type="ECO:0000259" key="2">
    <source>
        <dbReference type="Pfam" id="PF09994"/>
    </source>
</evidence>
<dbReference type="Pfam" id="PF09994">
    <property type="entry name" value="T6SS_Tle1-like_cat"/>
    <property type="match status" value="1"/>
</dbReference>
<keyword evidence="4" id="KW-1185">Reference proteome</keyword>
<dbReference type="OrthoDB" id="4378831at2"/>
<dbReference type="AlphaFoldDB" id="A0A3S4SF28"/>
<dbReference type="Proteomes" id="UP000279306">
    <property type="component" value="Chromosome"/>
</dbReference>
<evidence type="ECO:0000313" key="3">
    <source>
        <dbReference type="EMBL" id="VEG51894.1"/>
    </source>
</evidence>
<accession>A0A3S4SF28</accession>
<organism evidence="3 4">
    <name type="scientific">Mycolicibacterium aurum</name>
    <name type="common">Mycobacterium aurum</name>
    <dbReference type="NCBI Taxonomy" id="1791"/>
    <lineage>
        <taxon>Bacteria</taxon>
        <taxon>Bacillati</taxon>
        <taxon>Actinomycetota</taxon>
        <taxon>Actinomycetes</taxon>
        <taxon>Mycobacteriales</taxon>
        <taxon>Mycobacteriaceae</taxon>
        <taxon>Mycolicibacterium</taxon>
    </lineage>
</organism>
<sequence>MKNIALCFDCDRDRSGVRQTSNAGVVAGLLYRDRDQLVWSTGDAPPGERSRIHPRRAALASARASVADAYRFLVREWEAGDRLYLFGAGGGAACAMDLARLLGAVGVLNADVPGWTADDFQAYVLSAYVMSRSPRDDADWQRIGRLAAALSGRADISVGVEFLGLWDAVAAREPHRRRAAGVLGNVTTALHAVAIDGRRTGGVPDLGAWSGDGAQEVWFRGAHDDVVGHPHGCQALAGITLDWIVDGAIRAGARVRQCPERATPGAVDALAGSAHPMPLRHVPPGAAVHASVASYVRAHPSYWRRLPAQVTWADPDWAARSERLVPADRPETDPQLSALATAS</sequence>
<dbReference type="STRING" id="1791.GCA_001049355_05140"/>
<feature type="region of interest" description="Disordered" evidence="1">
    <location>
        <begin position="324"/>
        <end position="343"/>
    </location>
</feature>
<dbReference type="PANTHER" id="PTHR33840">
    <property type="match status" value="1"/>
</dbReference>
<feature type="domain" description="T6SS Phospholipase effector Tle1-like catalytic" evidence="2">
    <location>
        <begin position="57"/>
        <end position="246"/>
    </location>
</feature>
<name>A0A3S4SF28_MYCAU</name>
<gene>
    <name evidence="3" type="ORF">NCTC10437_01007</name>
</gene>
<evidence type="ECO:0000313" key="4">
    <source>
        <dbReference type="Proteomes" id="UP000279306"/>
    </source>
</evidence>
<evidence type="ECO:0000256" key="1">
    <source>
        <dbReference type="SAM" id="MobiDB-lite"/>
    </source>
</evidence>
<dbReference type="RefSeq" id="WP_048634982.1">
    <property type="nucleotide sequence ID" value="NZ_CVQQ01000025.1"/>
</dbReference>
<protein>
    <submittedName>
        <fullName evidence="3">Uncharacterized conserved protein (DUF2235)</fullName>
    </submittedName>
</protein>
<reference evidence="3 4" key="1">
    <citation type="submission" date="2018-12" db="EMBL/GenBank/DDBJ databases">
        <authorList>
            <consortium name="Pathogen Informatics"/>
        </authorList>
    </citation>
    <scope>NUCLEOTIDE SEQUENCE [LARGE SCALE GENOMIC DNA]</scope>
    <source>
        <strain evidence="3 4">NCTC10437</strain>
    </source>
</reference>
<dbReference type="PANTHER" id="PTHR33840:SF1">
    <property type="entry name" value="TLE1 PHOSPHOLIPASE DOMAIN-CONTAINING PROTEIN"/>
    <property type="match status" value="1"/>
</dbReference>
<feature type="compositionally biased region" description="Polar residues" evidence="1">
    <location>
        <begin position="334"/>
        <end position="343"/>
    </location>
</feature>
<dbReference type="KEGG" id="mauu:NCTC10437_01007"/>